<sequence length="425" mass="48133">MGEFSHDPSEYIRGIQQILISDKKKIGFLFGAGSSLAKKNEKSLTVPAIGQLTQAIVAEIGGEDAKYEKAFKEIEEELGSGNFNIETILSNLEQKFLFIGKATLNSLNKQEFEELICKIKKGVRDKVSVHLKDGKIVDKDTVVELVQTDFANWIGQAERKFPIEIFTTNYDFLFELGLEHKEIAYYDGFCGSLRAFFNPESVEDFTFLTNQTKLWKIHGSLGWHFDKDTEKILRVNPDDKDILIYPSTLKYKDSKKQPYESLLDRLSNFLKQDDSILITCGYSWGDEHINSRIISALKTNTTSHVIGLFHDKSNPIDEGSPLAKIAKDNPKISIYGSRCAIIGCKFGEWVLKSEPSIDDTVNLNLYFDEDAHFDSKEKIAEEKTGKEIWTGKGAFILSDFGMLVKFLNSMVNENEIKKLGENVKK</sequence>
<proteinExistence type="predicted"/>
<organism evidence="1 2">
    <name type="scientific">Flagellimonas iocasae</name>
    <dbReference type="NCBI Taxonomy" id="2055905"/>
    <lineage>
        <taxon>Bacteria</taxon>
        <taxon>Pseudomonadati</taxon>
        <taxon>Bacteroidota</taxon>
        <taxon>Flavobacteriia</taxon>
        <taxon>Flavobacteriales</taxon>
        <taxon>Flavobacteriaceae</taxon>
        <taxon>Flagellimonas</taxon>
    </lineage>
</organism>
<dbReference type="RefSeq" id="WP_379829343.1">
    <property type="nucleotide sequence ID" value="NZ_JBHUHU010000001.1"/>
</dbReference>
<name>A0ABW4XTV6_9FLAO</name>
<evidence type="ECO:0000313" key="1">
    <source>
        <dbReference type="EMBL" id="MFD2098568.1"/>
    </source>
</evidence>
<accession>A0ABW4XTV6</accession>
<keyword evidence="2" id="KW-1185">Reference proteome</keyword>
<evidence type="ECO:0000313" key="2">
    <source>
        <dbReference type="Proteomes" id="UP001597342"/>
    </source>
</evidence>
<gene>
    <name evidence="1" type="ORF">ACFSJE_02205</name>
</gene>
<dbReference type="EMBL" id="JBHUHU010000001">
    <property type="protein sequence ID" value="MFD2098568.1"/>
    <property type="molecule type" value="Genomic_DNA"/>
</dbReference>
<dbReference type="Pfam" id="PF13289">
    <property type="entry name" value="SIR2_2"/>
    <property type="match status" value="1"/>
</dbReference>
<protein>
    <submittedName>
        <fullName evidence="1">SIR2 family protein</fullName>
    </submittedName>
</protein>
<comment type="caution">
    <text evidence="1">The sequence shown here is derived from an EMBL/GenBank/DDBJ whole genome shotgun (WGS) entry which is preliminary data.</text>
</comment>
<dbReference type="Proteomes" id="UP001597342">
    <property type="component" value="Unassembled WGS sequence"/>
</dbReference>
<reference evidence="2" key="1">
    <citation type="journal article" date="2019" name="Int. J. Syst. Evol. Microbiol.">
        <title>The Global Catalogue of Microorganisms (GCM) 10K type strain sequencing project: providing services to taxonomists for standard genome sequencing and annotation.</title>
        <authorList>
            <consortium name="The Broad Institute Genomics Platform"/>
            <consortium name="The Broad Institute Genome Sequencing Center for Infectious Disease"/>
            <person name="Wu L."/>
            <person name="Ma J."/>
        </authorList>
    </citation>
    <scope>NUCLEOTIDE SEQUENCE [LARGE SCALE GENOMIC DNA]</scope>
    <source>
        <strain evidence="2">JCM 3389</strain>
    </source>
</reference>